<feature type="region of interest" description="Disordered" evidence="4">
    <location>
        <begin position="400"/>
        <end position="419"/>
    </location>
</feature>
<dbReference type="PANTHER" id="PTHR43313">
    <property type="entry name" value="SHORT-CHAIN DEHYDROGENASE/REDUCTASE FAMILY 9C"/>
    <property type="match status" value="1"/>
</dbReference>
<feature type="transmembrane region" description="Helical" evidence="5">
    <location>
        <begin position="47"/>
        <end position="68"/>
    </location>
</feature>
<dbReference type="GO" id="GO:0008202">
    <property type="term" value="P:steroid metabolic process"/>
    <property type="evidence" value="ECO:0007669"/>
    <property type="project" value="TreeGrafter"/>
</dbReference>
<dbReference type="Gene3D" id="3.40.50.720">
    <property type="entry name" value="NAD(P)-binding Rossmann-like Domain"/>
    <property type="match status" value="1"/>
</dbReference>
<dbReference type="AlphaFoldDB" id="A0AA47P3T1"/>
<proteinExistence type="inferred from homology"/>
<dbReference type="EMBL" id="JAOPHQ010002842">
    <property type="protein sequence ID" value="KAK0145732.1"/>
    <property type="molecule type" value="Genomic_DNA"/>
</dbReference>
<sequence length="419" mass="45757">MEVSEGLFWCCAVCTLATASYQWMWEQKKGWLAGFWAAALLALQGQLYMWGFHGFFGVLAMCCAHYFILERNDFLSMCGKPVLITGCDTGFGHALAKELSGRGVWVFAGVLDRNGSGAQELMKLGSRRIKVLQLDVTDPDQVAQAHRDICDAQVGEAGLWGLVNNAGILGCVVDAEIQPLANFRRCMEVNFLSVVNLCQVFLPLLRRSKGRIVNVTSLGGEVPIPFFSAYGASKAALGCFSRVLRLELADWGVKVVVVQPAGFKTSIFKGCEDSKQEIVKNLPSAIYKEYGDAYICSLQDCLAKVSQQSPEDLQPVVNDMCHALLSASPKPLYTPGQMARLLPFLYHLCPTAVSDKLLTSHKFVDCKPAGLRPKVASNCLLVSASRPLCMNWTTPMLDEGGNSLKSHNRPAAKQPAQHG</sequence>
<evidence type="ECO:0000259" key="6">
    <source>
        <dbReference type="SMART" id="SM00822"/>
    </source>
</evidence>
<evidence type="ECO:0000313" key="7">
    <source>
        <dbReference type="EMBL" id="KAK0145732.1"/>
    </source>
</evidence>
<accession>A0AA47P3T1</accession>
<dbReference type="Pfam" id="PF00106">
    <property type="entry name" value="adh_short"/>
    <property type="match status" value="1"/>
</dbReference>
<dbReference type="InterPro" id="IPR057326">
    <property type="entry name" value="KR_dom"/>
</dbReference>
<dbReference type="PRINTS" id="PR00080">
    <property type="entry name" value="SDRFAMILY"/>
</dbReference>
<keyword evidence="5" id="KW-0812">Transmembrane</keyword>
<evidence type="ECO:0000256" key="4">
    <source>
        <dbReference type="SAM" id="MobiDB-lite"/>
    </source>
</evidence>
<dbReference type="InterPro" id="IPR036291">
    <property type="entry name" value="NAD(P)-bd_dom_sf"/>
</dbReference>
<feature type="transmembrane region" description="Helical" evidence="5">
    <location>
        <begin position="6"/>
        <end position="26"/>
    </location>
</feature>
<reference evidence="7" key="1">
    <citation type="journal article" date="2023" name="Front. Mar. Sci.">
        <title>A new Merluccius polli reference genome to investigate the effects of global change in West African waters.</title>
        <authorList>
            <person name="Mateo J.L."/>
            <person name="Blanco-Fernandez C."/>
            <person name="Garcia-Vazquez E."/>
            <person name="Machado-Schiaffino G."/>
        </authorList>
    </citation>
    <scope>NUCLEOTIDE SEQUENCE</scope>
    <source>
        <strain evidence="7">C29</strain>
        <tissue evidence="7">Fin</tissue>
    </source>
</reference>
<evidence type="ECO:0000256" key="2">
    <source>
        <dbReference type="ARBA" id="ARBA00023002"/>
    </source>
</evidence>
<comment type="caution">
    <text evidence="7">The sequence shown here is derived from an EMBL/GenBank/DDBJ whole genome shotgun (WGS) entry which is preliminary data.</text>
</comment>
<keyword evidence="5" id="KW-0472">Membrane</keyword>
<keyword evidence="5" id="KW-1133">Transmembrane helix</keyword>
<keyword evidence="2" id="KW-0560">Oxidoreductase</keyword>
<dbReference type="PRINTS" id="PR00081">
    <property type="entry name" value="GDHRDH"/>
</dbReference>
<comment type="similarity">
    <text evidence="1 3">Belongs to the short-chain dehydrogenases/reductases (SDR) family.</text>
</comment>
<organism evidence="7 8">
    <name type="scientific">Merluccius polli</name>
    <name type="common">Benguela hake</name>
    <name type="synonym">Merluccius cadenati</name>
    <dbReference type="NCBI Taxonomy" id="89951"/>
    <lineage>
        <taxon>Eukaryota</taxon>
        <taxon>Metazoa</taxon>
        <taxon>Chordata</taxon>
        <taxon>Craniata</taxon>
        <taxon>Vertebrata</taxon>
        <taxon>Euteleostomi</taxon>
        <taxon>Actinopterygii</taxon>
        <taxon>Neopterygii</taxon>
        <taxon>Teleostei</taxon>
        <taxon>Neoteleostei</taxon>
        <taxon>Acanthomorphata</taxon>
        <taxon>Zeiogadaria</taxon>
        <taxon>Gadariae</taxon>
        <taxon>Gadiformes</taxon>
        <taxon>Gadoidei</taxon>
        <taxon>Merlucciidae</taxon>
        <taxon>Merluccius</taxon>
    </lineage>
</organism>
<keyword evidence="8" id="KW-1185">Reference proteome</keyword>
<dbReference type="PANTHER" id="PTHR43313:SF3">
    <property type="entry name" value="17-BETA-HYDROXYSTEROID DEHYDROGENASE TYPE 2"/>
    <property type="match status" value="1"/>
</dbReference>
<dbReference type="Proteomes" id="UP001174136">
    <property type="component" value="Unassembled WGS sequence"/>
</dbReference>
<evidence type="ECO:0000313" key="8">
    <source>
        <dbReference type="Proteomes" id="UP001174136"/>
    </source>
</evidence>
<evidence type="ECO:0000256" key="3">
    <source>
        <dbReference type="RuleBase" id="RU000363"/>
    </source>
</evidence>
<dbReference type="InterPro" id="IPR020904">
    <property type="entry name" value="Sc_DH/Rdtase_CS"/>
</dbReference>
<name>A0AA47P3T1_MERPO</name>
<dbReference type="InterPro" id="IPR002347">
    <property type="entry name" value="SDR_fam"/>
</dbReference>
<dbReference type="SUPFAM" id="SSF51735">
    <property type="entry name" value="NAD(P)-binding Rossmann-fold domains"/>
    <property type="match status" value="1"/>
</dbReference>
<protein>
    <submittedName>
        <fullName evidence="7">Estradiol 17-beta-dehydrogenase 2</fullName>
    </submittedName>
</protein>
<gene>
    <name evidence="7" type="primary">Hsd17b2</name>
    <name evidence="7" type="ORF">N1851_015305</name>
</gene>
<feature type="domain" description="Ketoreductase" evidence="6">
    <location>
        <begin position="80"/>
        <end position="254"/>
    </location>
</feature>
<evidence type="ECO:0000256" key="5">
    <source>
        <dbReference type="SAM" id="Phobius"/>
    </source>
</evidence>
<dbReference type="GO" id="GO:0016491">
    <property type="term" value="F:oxidoreductase activity"/>
    <property type="evidence" value="ECO:0007669"/>
    <property type="project" value="UniProtKB-KW"/>
</dbReference>
<evidence type="ECO:0000256" key="1">
    <source>
        <dbReference type="ARBA" id="ARBA00006484"/>
    </source>
</evidence>
<dbReference type="PROSITE" id="PS00061">
    <property type="entry name" value="ADH_SHORT"/>
    <property type="match status" value="1"/>
</dbReference>
<dbReference type="SMART" id="SM00822">
    <property type="entry name" value="PKS_KR"/>
    <property type="match status" value="1"/>
</dbReference>